<dbReference type="FunFam" id="3.30.160.60:FF:000912">
    <property type="entry name" value="Zinc finger protein 660"/>
    <property type="match status" value="1"/>
</dbReference>
<dbReference type="Proteomes" id="UP001178508">
    <property type="component" value="Chromosome 21"/>
</dbReference>
<evidence type="ECO:0000259" key="11">
    <source>
        <dbReference type="PROSITE" id="PS50157"/>
    </source>
</evidence>
<evidence type="ECO:0000256" key="4">
    <source>
        <dbReference type="ARBA" id="ARBA00022833"/>
    </source>
</evidence>
<keyword evidence="4" id="KW-0862">Zinc</keyword>
<keyword evidence="13" id="KW-1185">Reference proteome</keyword>
<dbReference type="FunFam" id="3.30.160.60:FF:001485">
    <property type="entry name" value="Krueppel-related zinc finger protein"/>
    <property type="match status" value="1"/>
</dbReference>
<dbReference type="Pfam" id="PF13465">
    <property type="entry name" value="zf-H2C2_2"/>
    <property type="match status" value="1"/>
</dbReference>
<accession>A0AAV1HGU8</accession>
<dbReference type="Gene3D" id="3.30.160.60">
    <property type="entry name" value="Classic Zinc Finger"/>
    <property type="match status" value="4"/>
</dbReference>
<feature type="domain" description="C2H2-type" evidence="11">
    <location>
        <begin position="227"/>
        <end position="254"/>
    </location>
</feature>
<proteinExistence type="predicted"/>
<feature type="compositionally biased region" description="Low complexity" evidence="10">
    <location>
        <begin position="52"/>
        <end position="61"/>
    </location>
</feature>
<dbReference type="PANTHER" id="PTHR23235">
    <property type="entry name" value="KRUEPPEL-LIKE TRANSCRIPTION FACTOR"/>
    <property type="match status" value="1"/>
</dbReference>
<dbReference type="GO" id="GO:0000981">
    <property type="term" value="F:DNA-binding transcription factor activity, RNA polymerase II-specific"/>
    <property type="evidence" value="ECO:0007669"/>
    <property type="project" value="TreeGrafter"/>
</dbReference>
<feature type="compositionally biased region" description="Basic and acidic residues" evidence="10">
    <location>
        <begin position="62"/>
        <end position="80"/>
    </location>
</feature>
<keyword evidence="1" id="KW-0479">Metal-binding</keyword>
<feature type="compositionally biased region" description="Basic and acidic residues" evidence="10">
    <location>
        <begin position="136"/>
        <end position="159"/>
    </location>
</feature>
<keyword evidence="2" id="KW-0677">Repeat</keyword>
<dbReference type="PROSITE" id="PS50157">
    <property type="entry name" value="ZINC_FINGER_C2H2_2"/>
    <property type="match status" value="3"/>
</dbReference>
<evidence type="ECO:0000313" key="12">
    <source>
        <dbReference type="EMBL" id="CAJ1084256.1"/>
    </source>
</evidence>
<evidence type="ECO:0000256" key="3">
    <source>
        <dbReference type="ARBA" id="ARBA00022771"/>
    </source>
</evidence>
<protein>
    <submittedName>
        <fullName evidence="12">Zinc finger protein 271-like</fullName>
    </submittedName>
</protein>
<evidence type="ECO:0000313" key="13">
    <source>
        <dbReference type="Proteomes" id="UP001178508"/>
    </source>
</evidence>
<dbReference type="PANTHER" id="PTHR23235:SF120">
    <property type="entry name" value="KRUPPEL-LIKE FACTOR 15"/>
    <property type="match status" value="1"/>
</dbReference>
<reference evidence="12" key="1">
    <citation type="submission" date="2023-08" db="EMBL/GenBank/DDBJ databases">
        <authorList>
            <person name="Alioto T."/>
            <person name="Alioto T."/>
            <person name="Gomez Garrido J."/>
        </authorList>
    </citation>
    <scope>NUCLEOTIDE SEQUENCE</scope>
</reference>
<feature type="domain" description="C2H2-type" evidence="11">
    <location>
        <begin position="255"/>
        <end position="282"/>
    </location>
</feature>
<evidence type="ECO:0000256" key="10">
    <source>
        <dbReference type="SAM" id="MobiDB-lite"/>
    </source>
</evidence>
<feature type="domain" description="C2H2-type" evidence="11">
    <location>
        <begin position="199"/>
        <end position="226"/>
    </location>
</feature>
<organism evidence="12 13">
    <name type="scientific">Xyrichtys novacula</name>
    <name type="common">Pearly razorfish</name>
    <name type="synonym">Hemipteronotus novacula</name>
    <dbReference type="NCBI Taxonomy" id="13765"/>
    <lineage>
        <taxon>Eukaryota</taxon>
        <taxon>Metazoa</taxon>
        <taxon>Chordata</taxon>
        <taxon>Craniata</taxon>
        <taxon>Vertebrata</taxon>
        <taxon>Euteleostomi</taxon>
        <taxon>Actinopterygii</taxon>
        <taxon>Neopterygii</taxon>
        <taxon>Teleostei</taxon>
        <taxon>Neoteleostei</taxon>
        <taxon>Acanthomorphata</taxon>
        <taxon>Eupercaria</taxon>
        <taxon>Labriformes</taxon>
        <taxon>Labridae</taxon>
        <taxon>Xyrichtys</taxon>
    </lineage>
</organism>
<evidence type="ECO:0000256" key="9">
    <source>
        <dbReference type="PROSITE-ProRule" id="PRU00042"/>
    </source>
</evidence>
<evidence type="ECO:0000256" key="6">
    <source>
        <dbReference type="ARBA" id="ARBA00023125"/>
    </source>
</evidence>
<name>A0AAV1HGU8_XYRNO</name>
<evidence type="ECO:0000256" key="1">
    <source>
        <dbReference type="ARBA" id="ARBA00022723"/>
    </source>
</evidence>
<dbReference type="GO" id="GO:0000978">
    <property type="term" value="F:RNA polymerase II cis-regulatory region sequence-specific DNA binding"/>
    <property type="evidence" value="ECO:0007669"/>
    <property type="project" value="TreeGrafter"/>
</dbReference>
<dbReference type="InterPro" id="IPR013087">
    <property type="entry name" value="Znf_C2H2_type"/>
</dbReference>
<dbReference type="FunFam" id="3.30.160.60:FF:000446">
    <property type="entry name" value="Zinc finger protein"/>
    <property type="match status" value="1"/>
</dbReference>
<keyword evidence="8" id="KW-0539">Nucleus</keyword>
<dbReference type="InterPro" id="IPR036236">
    <property type="entry name" value="Znf_C2H2_sf"/>
</dbReference>
<keyword evidence="3 9" id="KW-0863">Zinc-finger</keyword>
<evidence type="ECO:0000256" key="8">
    <source>
        <dbReference type="ARBA" id="ARBA00023242"/>
    </source>
</evidence>
<keyword evidence="7" id="KW-0804">Transcription</keyword>
<evidence type="ECO:0000256" key="5">
    <source>
        <dbReference type="ARBA" id="ARBA00023015"/>
    </source>
</evidence>
<dbReference type="Pfam" id="PF00096">
    <property type="entry name" value="zf-C2H2"/>
    <property type="match status" value="1"/>
</dbReference>
<dbReference type="SUPFAM" id="SSF57667">
    <property type="entry name" value="beta-beta-alpha zinc fingers"/>
    <property type="match status" value="2"/>
</dbReference>
<evidence type="ECO:0000256" key="7">
    <source>
        <dbReference type="ARBA" id="ARBA00023163"/>
    </source>
</evidence>
<evidence type="ECO:0000256" key="2">
    <source>
        <dbReference type="ARBA" id="ARBA00022737"/>
    </source>
</evidence>
<gene>
    <name evidence="12" type="ORF">XNOV1_A023011</name>
</gene>
<keyword evidence="5" id="KW-0805">Transcription regulation</keyword>
<dbReference type="FunFam" id="3.30.160.60:FF:000072">
    <property type="entry name" value="zinc finger protein 143 isoform X1"/>
    <property type="match status" value="1"/>
</dbReference>
<keyword evidence="6" id="KW-0238">DNA-binding</keyword>
<dbReference type="PROSITE" id="PS00028">
    <property type="entry name" value="ZINC_FINGER_C2H2_1"/>
    <property type="match status" value="3"/>
</dbReference>
<dbReference type="AlphaFoldDB" id="A0AAV1HGU8"/>
<sequence>MSKVQTVRALIKQRLSSAAEEIFEIFEKIILEYEEKLCRSSEEKKRQEKLLDSLLNPQLQLHRADVQELSESKEDPREQQEWSPSLDQQDPPEPEPLLIKEEEEEVWSSQEGEQLQRLEEVKEEEEEKSQSSQLHQRQDEENRDPVEEPEPARDSEPERRFHHWTQNKSGDSAGPQTEDHGSGFNVLRNDEDDSRVKPFRCSHCGKRFNQNSNLKTHMRIHTGEKPFSCSLCGKRFAQKAHLQSHFKCHTGEKPYSCSLCRRHFARFEHLQLHIRTHTGEKPFTCRTCDRSFTWLYQIKNHKCGGGSSHLHELWSRQEEGKQL</sequence>
<dbReference type="EMBL" id="OY660884">
    <property type="protein sequence ID" value="CAJ1084256.1"/>
    <property type="molecule type" value="Genomic_DNA"/>
</dbReference>
<dbReference type="SMART" id="SM00355">
    <property type="entry name" value="ZnF_C2H2"/>
    <property type="match status" value="4"/>
</dbReference>
<feature type="region of interest" description="Disordered" evidence="10">
    <location>
        <begin position="47"/>
        <end position="190"/>
    </location>
</feature>
<dbReference type="GO" id="GO:0008270">
    <property type="term" value="F:zinc ion binding"/>
    <property type="evidence" value="ECO:0007669"/>
    <property type="project" value="UniProtKB-KW"/>
</dbReference>